<dbReference type="GO" id="GO:0050839">
    <property type="term" value="F:cell adhesion molecule binding"/>
    <property type="evidence" value="ECO:0007669"/>
    <property type="project" value="TreeGrafter"/>
</dbReference>
<dbReference type="GO" id="GO:0007155">
    <property type="term" value="P:cell adhesion"/>
    <property type="evidence" value="ECO:0007669"/>
    <property type="project" value="TreeGrafter"/>
</dbReference>
<reference evidence="3" key="1">
    <citation type="journal article" date="2018" name="Biosci. Biotechnol. Biochem.">
        <title>Polysaccharide hydrolase of the hadal zone amphipods Hirondellea gigas.</title>
        <authorList>
            <person name="Kobayashi H."/>
            <person name="Nagahama T."/>
            <person name="Arai W."/>
            <person name="Sasagawa Y."/>
            <person name="Umeda M."/>
            <person name="Hayashi T."/>
            <person name="Nikaido I."/>
            <person name="Watanabe H."/>
            <person name="Oguri K."/>
            <person name="Kitazato H."/>
            <person name="Fujioka K."/>
            <person name="Kido Y."/>
            <person name="Takami H."/>
        </authorList>
    </citation>
    <scope>NUCLEOTIDE SEQUENCE</scope>
    <source>
        <tissue evidence="3">Whole body</tissue>
    </source>
</reference>
<feature type="chain" id="PRO_5015194873" evidence="1">
    <location>
        <begin position="22"/>
        <end position="590"/>
    </location>
</feature>
<dbReference type="FunFam" id="2.30.180.10:FF:000032">
    <property type="entry name" value="Fasciclin domain-containing protein, putative"/>
    <property type="match status" value="2"/>
</dbReference>
<dbReference type="Gene3D" id="2.30.180.10">
    <property type="entry name" value="FAS1 domain"/>
    <property type="match status" value="4"/>
</dbReference>
<dbReference type="Pfam" id="PF02469">
    <property type="entry name" value="Fasciclin"/>
    <property type="match status" value="4"/>
</dbReference>
<name>A0A2P2I3J8_9CRUS</name>
<dbReference type="SUPFAM" id="SSF82153">
    <property type="entry name" value="FAS1 domain"/>
    <property type="match status" value="4"/>
</dbReference>
<accession>A0A2P2I3J8</accession>
<dbReference type="EMBL" id="IACF01002811">
    <property type="protein sequence ID" value="LAB68450.1"/>
    <property type="molecule type" value="mRNA"/>
</dbReference>
<feature type="domain" description="FAS1" evidence="2">
    <location>
        <begin position="449"/>
        <end position="590"/>
    </location>
</feature>
<protein>
    <submittedName>
        <fullName evidence="3">Periostin-like</fullName>
    </submittedName>
</protein>
<dbReference type="AlphaFoldDB" id="A0A2P2I3J8"/>
<feature type="domain" description="FAS1" evidence="2">
    <location>
        <begin position="166"/>
        <end position="296"/>
    </location>
</feature>
<evidence type="ECO:0000256" key="1">
    <source>
        <dbReference type="SAM" id="SignalP"/>
    </source>
</evidence>
<sequence>MRCRVLLLLVLALLLASGTQGQQQGTLDLVELMEQSELTSMLEWLEIAGLLESLKTGGPFTVFSPTNEAFAKLSPTTLWLMKSDDVFLKDAMNYHIVSGKMGALELVNKVIVPSLQGENLVMLQGQGLQVRQENANASVTRRDLDASNGVLHVVDMVLMPPSLQEEPNLAEVMEAAGNVHIFLELVNMAGLLDTLQQGGPLTVFAPTDDAFDNVDKSILRQLKREPRLLKAVILSHMVNEDLSSFHLRTTTVHQNMLGELIIFRTRGETVLVNTARVVREDLIAINGAVHIIDALLLPSINALGSQGPPPVTNLMAKMERSGLSIFSELVRKSGIARIIQAGSRLTVFVPSDAALSSLPRDEVQKLVTDIQHLRLVILRHILPDAITTSKFREDLLLDNLGGEKTRFNVYKRQSAGTIYTANGIPLTGLDERATNGVLHVIGSLLPSAKDNALDVLRKDLRFSTFISAIQASDLNTPLRSENGSVTVFAATNEAFASLPQEVLFSILFDPSGLSAQLSSHLVTSSNTIQTLFAPGLCWTSFNAVNGKTLRTAMGSDGHILLSSDSGEVVKIIETDMIASNGVIHVVDGLL</sequence>
<dbReference type="SMART" id="SM00554">
    <property type="entry name" value="FAS1"/>
    <property type="match status" value="4"/>
</dbReference>
<dbReference type="InterPro" id="IPR050904">
    <property type="entry name" value="Adhesion/Biosynth-related"/>
</dbReference>
<evidence type="ECO:0000313" key="3">
    <source>
        <dbReference type="EMBL" id="LAB68450.1"/>
    </source>
</evidence>
<dbReference type="GO" id="GO:0030198">
    <property type="term" value="P:extracellular matrix organization"/>
    <property type="evidence" value="ECO:0007669"/>
    <property type="project" value="TreeGrafter"/>
</dbReference>
<organism evidence="3">
    <name type="scientific">Hirondellea gigas</name>
    <dbReference type="NCBI Taxonomy" id="1518452"/>
    <lineage>
        <taxon>Eukaryota</taxon>
        <taxon>Metazoa</taxon>
        <taxon>Ecdysozoa</taxon>
        <taxon>Arthropoda</taxon>
        <taxon>Crustacea</taxon>
        <taxon>Multicrustacea</taxon>
        <taxon>Malacostraca</taxon>
        <taxon>Eumalacostraca</taxon>
        <taxon>Peracarida</taxon>
        <taxon>Amphipoda</taxon>
        <taxon>Amphilochidea</taxon>
        <taxon>Lysianassida</taxon>
        <taxon>Lysianassidira</taxon>
        <taxon>Lysianassoidea</taxon>
        <taxon>Lysianassidae</taxon>
        <taxon>Hirondellea</taxon>
    </lineage>
</organism>
<feature type="signal peptide" evidence="1">
    <location>
        <begin position="1"/>
        <end position="21"/>
    </location>
</feature>
<feature type="domain" description="FAS1" evidence="2">
    <location>
        <begin position="25"/>
        <end position="158"/>
    </location>
</feature>
<keyword evidence="1" id="KW-0732">Signal</keyword>
<dbReference type="PANTHER" id="PTHR10900">
    <property type="entry name" value="PERIOSTIN-RELATED"/>
    <property type="match status" value="1"/>
</dbReference>
<dbReference type="GO" id="GO:0005615">
    <property type="term" value="C:extracellular space"/>
    <property type="evidence" value="ECO:0007669"/>
    <property type="project" value="TreeGrafter"/>
</dbReference>
<dbReference type="GO" id="GO:0031012">
    <property type="term" value="C:extracellular matrix"/>
    <property type="evidence" value="ECO:0007669"/>
    <property type="project" value="TreeGrafter"/>
</dbReference>
<feature type="domain" description="FAS1" evidence="2">
    <location>
        <begin position="310"/>
        <end position="445"/>
    </location>
</feature>
<dbReference type="InterPro" id="IPR000782">
    <property type="entry name" value="FAS1_domain"/>
</dbReference>
<proteinExistence type="evidence at transcript level"/>
<dbReference type="PROSITE" id="PS50213">
    <property type="entry name" value="FAS1"/>
    <property type="match status" value="4"/>
</dbReference>
<dbReference type="PANTHER" id="PTHR10900:SF77">
    <property type="entry name" value="FI19380P1"/>
    <property type="match status" value="1"/>
</dbReference>
<dbReference type="InterPro" id="IPR036378">
    <property type="entry name" value="FAS1_dom_sf"/>
</dbReference>
<evidence type="ECO:0000259" key="2">
    <source>
        <dbReference type="PROSITE" id="PS50213"/>
    </source>
</evidence>